<evidence type="ECO:0000259" key="2">
    <source>
        <dbReference type="Pfam" id="PF13672"/>
    </source>
</evidence>
<feature type="compositionally biased region" description="Basic and acidic residues" evidence="1">
    <location>
        <begin position="119"/>
        <end position="128"/>
    </location>
</feature>
<dbReference type="Pfam" id="PF13672">
    <property type="entry name" value="PP2C_2"/>
    <property type="match status" value="1"/>
</dbReference>
<feature type="domain" description="PPM-type phosphatase" evidence="2">
    <location>
        <begin position="339"/>
        <end position="586"/>
    </location>
</feature>
<dbReference type="InterPro" id="IPR001932">
    <property type="entry name" value="PPM-type_phosphatase-like_dom"/>
</dbReference>
<feature type="region of interest" description="Disordered" evidence="1">
    <location>
        <begin position="119"/>
        <end position="161"/>
    </location>
</feature>
<name>A0A6G8S834_9GAMM</name>
<organism evidence="3 4">
    <name type="scientific">Acinetobacter lanii</name>
    <dbReference type="NCBI Taxonomy" id="2715163"/>
    <lineage>
        <taxon>Bacteria</taxon>
        <taxon>Pseudomonadati</taxon>
        <taxon>Pseudomonadota</taxon>
        <taxon>Gammaproteobacteria</taxon>
        <taxon>Moraxellales</taxon>
        <taxon>Moraxellaceae</taxon>
        <taxon>Acinetobacter</taxon>
    </lineage>
</organism>
<keyword evidence="4" id="KW-1185">Reference proteome</keyword>
<gene>
    <name evidence="3" type="ORF">G8D99_09825</name>
</gene>
<dbReference type="SUPFAM" id="SSF81606">
    <property type="entry name" value="PP2C-like"/>
    <property type="match status" value="1"/>
</dbReference>
<accession>A0A6G8S834</accession>
<dbReference type="Proteomes" id="UP000501939">
    <property type="component" value="Chromosome"/>
</dbReference>
<proteinExistence type="predicted"/>
<evidence type="ECO:0000313" key="4">
    <source>
        <dbReference type="Proteomes" id="UP000501939"/>
    </source>
</evidence>
<dbReference type="EMBL" id="CP049916">
    <property type="protein sequence ID" value="QIO10406.1"/>
    <property type="molecule type" value="Genomic_DNA"/>
</dbReference>
<dbReference type="InterPro" id="IPR036457">
    <property type="entry name" value="PPM-type-like_dom_sf"/>
</dbReference>
<dbReference type="AlphaFoldDB" id="A0A6G8S834"/>
<dbReference type="KEGG" id="alj:G8D99_09825"/>
<evidence type="ECO:0000313" key="3">
    <source>
        <dbReference type="EMBL" id="QIO10406.1"/>
    </source>
</evidence>
<sequence length="606" mass="67918">MIQHNQDLEHRQKHDLTPSIDVLEKNQSVEITAHVEQESSENECDDLLHADAVHQPSMDHAQIQPISNTIGASDSASNLNAIDTADDLSTDLKHQKIESVQTDIAFSASQSIDRKMTDLKGDETEDNHLGNLESPNQRLENNDLQNTPSDPMEPEKNQKSEIEEQAIEEQEIEELEPPQQKNVLTSSNARAVQDAAIAKSAESRQAPNPMFNPDVKFQVDNARSGQLYSSKITVTSNHDSTLIRYKSESFKFSRENFYFDDATQTIQGQPEIPEELTFSFQYCLHNETRTAQCKINVIADPRSLWKVLEPEAGQPYAKPHTDQALLVLEDYKLIAASRRGRSHEHGGTFRDDDFGLLQIEDSPWSVLVAADGAGSAGYSREGSRIAVEIVKSEFARYLTGTTIASLNADVEQWQIGSQEPETQAIANKLNQQFYHVYYEIYKSIIHQIELQASELGVAAKLFSTTLLVAVVYSQPNKNFISTFSVGDGAIAVYNDSSVRIMNVADGGEYAGQTKFLDRSIAQEFGTRVKIGCFEAIDAVMVMTDGISDPLFETDVGLTQHERWKKLYTELDPLMKTDVADTALLEWMHFFTPGHHDDRTMAVLWKR</sequence>
<dbReference type="Gene3D" id="3.60.40.10">
    <property type="entry name" value="PPM-type phosphatase domain"/>
    <property type="match status" value="1"/>
</dbReference>
<feature type="compositionally biased region" description="Polar residues" evidence="1">
    <location>
        <begin position="133"/>
        <end position="149"/>
    </location>
</feature>
<reference evidence="3 4" key="1">
    <citation type="submission" date="2020-03" db="EMBL/GenBank/DDBJ databases">
        <authorList>
            <person name="Zhu W."/>
        </authorList>
    </citation>
    <scope>NUCLEOTIDE SEQUENCE [LARGE SCALE GENOMIC DNA]</scope>
    <source>
        <strain evidence="3 4">185</strain>
    </source>
</reference>
<evidence type="ECO:0000256" key="1">
    <source>
        <dbReference type="SAM" id="MobiDB-lite"/>
    </source>
</evidence>
<protein>
    <submittedName>
        <fullName evidence="3">Protein phosphatase 2C domain-containing protein</fullName>
    </submittedName>
</protein>